<name>A0AAV8YJK0_9CUCU</name>
<feature type="region of interest" description="Disordered" evidence="1">
    <location>
        <begin position="536"/>
        <end position="566"/>
    </location>
</feature>
<feature type="region of interest" description="Disordered" evidence="1">
    <location>
        <begin position="17"/>
        <end position="37"/>
    </location>
</feature>
<evidence type="ECO:0000256" key="1">
    <source>
        <dbReference type="SAM" id="MobiDB-lite"/>
    </source>
</evidence>
<feature type="compositionally biased region" description="Polar residues" evidence="1">
    <location>
        <begin position="893"/>
        <end position="906"/>
    </location>
</feature>
<sequence>MVAEFFENQPICTKFDSPHDTDLSVTPTNTPTTPPVDIPVRTVFQDDLDVTKFDFAPICDVDKPELSPISGSFDYDFSDVESPLTVSNAKNQIRFFAGDAIADSNKARTNSSTNELPLTELNLALFTSELETKISCKMSTNELPLSDIRFDSKSCKLSKQNTVDSQNDDTSMEVNWDTDIKEIDEKPKHLNETRQRSFSDPNILNGEWINCSEKYFLLKKYNESLAREDLLNSSNLSPPVDSPCLPYSFYPEHAPDATCLLCSHRTPSTLLSFFTSSPRRLGASRSLSHPAPCVTPCMSDSECGQTVKRHRHSIAGQMSYFKMLGFGCGGPIGLKKLVGNSTNSLFSTAVISGSSSAPNLRDMISNTSSATAIEGFGGVPPIRPLETLHNALSLKQIDAFLDRMTSAPLFRTPSSTPPRHPSTPLPTPTNGSNGSIVAVNCLTSTKSQPLRLQSPSNSFGWSGPRACYQVVGPRLRAFPRAIRKGVVVNCGQLHQDIPDCSGLDQDLGSVGILLDSIDKDISGSMEFSEYYASIHKPQGGESGDVTPVSGSSELEFNTDNATAGSSSTADLDLTVIEDIETAEDPMLMDPNETITNARLNALSNIFNPSTALTDNNLFQTSISPKVISPLNPNVNICTNVLHSPTTDGYILKHVENVERVQPSTSRIINEFDRKDLKNIIRKSSQSFEKDIPSLNVNISGLGSDKWSTTKEKFLESKNYGKTDNIDFGKNLNLNVEKKVEKDNELMKAKSPGTVMVRESFIEPPRISRVSRSFHGKSPGGKTHLDAANILRRASDGESLPDKHSTAQEGQNGAKPKSSSERTRSSKKPPFVTQLSQPCGTSLMSIASQPRKTSLSEAAPKAPRFITTRVDEAEHAASMGLTFVPRVNSDLQGSVGQTSLASDSEATSAFHLSRSNSEKNRTSTCSDSNDSSARITRSNADRSSVTHGFSVDKKS</sequence>
<organism evidence="2 3">
    <name type="scientific">Aromia moschata</name>
    <dbReference type="NCBI Taxonomy" id="1265417"/>
    <lineage>
        <taxon>Eukaryota</taxon>
        <taxon>Metazoa</taxon>
        <taxon>Ecdysozoa</taxon>
        <taxon>Arthropoda</taxon>
        <taxon>Hexapoda</taxon>
        <taxon>Insecta</taxon>
        <taxon>Pterygota</taxon>
        <taxon>Neoptera</taxon>
        <taxon>Endopterygota</taxon>
        <taxon>Coleoptera</taxon>
        <taxon>Polyphaga</taxon>
        <taxon>Cucujiformia</taxon>
        <taxon>Chrysomeloidea</taxon>
        <taxon>Cerambycidae</taxon>
        <taxon>Cerambycinae</taxon>
        <taxon>Callichromatini</taxon>
        <taxon>Aromia</taxon>
    </lineage>
</organism>
<accession>A0AAV8YJK0</accession>
<evidence type="ECO:0000313" key="3">
    <source>
        <dbReference type="Proteomes" id="UP001162162"/>
    </source>
</evidence>
<feature type="region of interest" description="Disordered" evidence="1">
    <location>
        <begin position="893"/>
        <end position="954"/>
    </location>
</feature>
<gene>
    <name evidence="2" type="ORF">NQ318_010259</name>
</gene>
<feature type="compositionally biased region" description="Polar residues" evidence="1">
    <location>
        <begin position="548"/>
        <end position="566"/>
    </location>
</feature>
<reference evidence="2" key="1">
    <citation type="journal article" date="2023" name="Insect Mol. Biol.">
        <title>Genome sequencing provides insights into the evolution of gene families encoding plant cell wall-degrading enzymes in longhorned beetles.</title>
        <authorList>
            <person name="Shin N.R."/>
            <person name="Okamura Y."/>
            <person name="Kirsch R."/>
            <person name="Pauchet Y."/>
        </authorList>
    </citation>
    <scope>NUCLEOTIDE SEQUENCE</scope>
    <source>
        <strain evidence="2">AMC_N1</strain>
    </source>
</reference>
<feature type="compositionally biased region" description="Polar residues" evidence="1">
    <location>
        <begin position="921"/>
        <end position="946"/>
    </location>
</feature>
<dbReference type="AlphaFoldDB" id="A0AAV8YJK0"/>
<feature type="compositionally biased region" description="Pro residues" evidence="1">
    <location>
        <begin position="415"/>
        <end position="427"/>
    </location>
</feature>
<feature type="compositionally biased region" description="Basic and acidic residues" evidence="1">
    <location>
        <begin position="793"/>
        <end position="805"/>
    </location>
</feature>
<protein>
    <submittedName>
        <fullName evidence="2">Uncharacterized protein</fullName>
    </submittedName>
</protein>
<feature type="region of interest" description="Disordered" evidence="1">
    <location>
        <begin position="793"/>
        <end position="840"/>
    </location>
</feature>
<dbReference type="EMBL" id="JAPWTK010000088">
    <property type="protein sequence ID" value="KAJ8951231.1"/>
    <property type="molecule type" value="Genomic_DNA"/>
</dbReference>
<dbReference type="Proteomes" id="UP001162162">
    <property type="component" value="Unassembled WGS sequence"/>
</dbReference>
<comment type="caution">
    <text evidence="2">The sequence shown here is derived from an EMBL/GenBank/DDBJ whole genome shotgun (WGS) entry which is preliminary data.</text>
</comment>
<keyword evidence="3" id="KW-1185">Reference proteome</keyword>
<feature type="region of interest" description="Disordered" evidence="1">
    <location>
        <begin position="409"/>
        <end position="431"/>
    </location>
</feature>
<proteinExistence type="predicted"/>
<evidence type="ECO:0000313" key="2">
    <source>
        <dbReference type="EMBL" id="KAJ8951231.1"/>
    </source>
</evidence>